<accession>A0ABQ7FI98</accession>
<dbReference type="Proteomes" id="UP000621266">
    <property type="component" value="Unassembled WGS sequence"/>
</dbReference>
<evidence type="ECO:0000256" key="1">
    <source>
        <dbReference type="SAM" id="MobiDB-lite"/>
    </source>
</evidence>
<sequence length="127" mass="13065">MNRLGELGPNTPDHLGGPAVDAFRPVGTDTGLAGRPRVTGLWSQAGAVTRFEPSGGRDVGSTQGQELVFIGTGLRAEKPQAALSGCLPADGEPAPDDDAFPPWGTYGIDDACEHERLGLVSAGDVRA</sequence>
<keyword evidence="4" id="KW-1185">Reference proteome</keyword>
<evidence type="ECO:0000259" key="2">
    <source>
        <dbReference type="Pfam" id="PF07683"/>
    </source>
</evidence>
<gene>
    <name evidence="3" type="ORF">GCU69_13975</name>
</gene>
<protein>
    <submittedName>
        <fullName evidence="3">Cobalamin biosynthesis protein CobW</fullName>
    </submittedName>
</protein>
<feature type="region of interest" description="Disordered" evidence="1">
    <location>
        <begin position="1"/>
        <end position="21"/>
    </location>
</feature>
<dbReference type="EMBL" id="WHPN01000271">
    <property type="protein sequence ID" value="KAF4408555.1"/>
    <property type="molecule type" value="Genomic_DNA"/>
</dbReference>
<name>A0ABQ7FI98_9ACTN</name>
<comment type="caution">
    <text evidence="3">The sequence shown here is derived from an EMBL/GenBank/DDBJ whole genome shotgun (WGS) entry which is preliminary data.</text>
</comment>
<proteinExistence type="predicted"/>
<organism evidence="3 4">
    <name type="scientific">Streptomyces lycii</name>
    <dbReference type="NCBI Taxonomy" id="2654337"/>
    <lineage>
        <taxon>Bacteria</taxon>
        <taxon>Bacillati</taxon>
        <taxon>Actinomycetota</taxon>
        <taxon>Actinomycetes</taxon>
        <taxon>Kitasatosporales</taxon>
        <taxon>Streptomycetaceae</taxon>
        <taxon>Streptomyces</taxon>
    </lineage>
</organism>
<evidence type="ECO:0000313" key="4">
    <source>
        <dbReference type="Proteomes" id="UP000621266"/>
    </source>
</evidence>
<dbReference type="Pfam" id="PF07683">
    <property type="entry name" value="CobW_C"/>
    <property type="match status" value="1"/>
</dbReference>
<evidence type="ECO:0000313" key="3">
    <source>
        <dbReference type="EMBL" id="KAF4408555.1"/>
    </source>
</evidence>
<dbReference type="InterPro" id="IPR011629">
    <property type="entry name" value="CobW-like_C"/>
</dbReference>
<feature type="domain" description="CobW C-terminal" evidence="2">
    <location>
        <begin position="32"/>
        <end position="87"/>
    </location>
</feature>
<reference evidence="3 4" key="1">
    <citation type="submission" date="2019-10" db="EMBL/GenBank/DDBJ databases">
        <title>Streptomyces tenebrisbrunneis sp.nov., an endogenous actinomycete isolated from of Lycium ruthenicum.</title>
        <authorList>
            <person name="Ma L."/>
        </authorList>
    </citation>
    <scope>NUCLEOTIDE SEQUENCE [LARGE SCALE GENOMIC DNA]</scope>
    <source>
        <strain evidence="3 4">TRM 66187</strain>
    </source>
</reference>